<sequence length="132" mass="14618">MVVEIRRRNAGEDPMLSRSRLYWLDENHNKTKTNKENPLSLKIGEEVKGGREEGRGGKNNGFLPPQSGKEYTILIFAYPVGNYHKGRKTLNLYVEDKLHKATPGGTGGVKLLSSLSPTTHQLPSTEACKGVI</sequence>
<dbReference type="GO" id="GO:0004084">
    <property type="term" value="F:branched-chain-amino-acid transaminase activity"/>
    <property type="evidence" value="ECO:0007669"/>
    <property type="project" value="InterPro"/>
</dbReference>
<name>A0AAD4ZTV6_PRUDU</name>
<accession>A0AAD4ZTV6</accession>
<evidence type="ECO:0000256" key="5">
    <source>
        <dbReference type="ARBA" id="ARBA00022898"/>
    </source>
</evidence>
<comment type="cofactor">
    <cofactor evidence="1">
        <name>pyridoxal 5'-phosphate</name>
        <dbReference type="ChEBI" id="CHEBI:597326"/>
    </cofactor>
</comment>
<comment type="caution">
    <text evidence="7">The sequence shown here is derived from an EMBL/GenBank/DDBJ whole genome shotgun (WGS) entry which is preliminary data.</text>
</comment>
<dbReference type="EMBL" id="JAJFAZ020000001">
    <property type="protein sequence ID" value="KAI5354205.1"/>
    <property type="molecule type" value="Genomic_DNA"/>
</dbReference>
<evidence type="ECO:0000256" key="2">
    <source>
        <dbReference type="ARBA" id="ARBA00009320"/>
    </source>
</evidence>
<dbReference type="Gene3D" id="3.20.10.10">
    <property type="entry name" value="D-amino Acid Aminotransferase, subunit A, domain 2"/>
    <property type="match status" value="1"/>
</dbReference>
<dbReference type="Proteomes" id="UP001054821">
    <property type="component" value="Chromosome 1"/>
</dbReference>
<evidence type="ECO:0000256" key="1">
    <source>
        <dbReference type="ARBA" id="ARBA00001933"/>
    </source>
</evidence>
<gene>
    <name evidence="7" type="ORF">L3X38_007100</name>
</gene>
<proteinExistence type="inferred from homology"/>
<dbReference type="GO" id="GO:0009081">
    <property type="term" value="P:branched-chain amino acid metabolic process"/>
    <property type="evidence" value="ECO:0007669"/>
    <property type="project" value="InterPro"/>
</dbReference>
<feature type="region of interest" description="Disordered" evidence="6">
    <location>
        <begin position="29"/>
        <end position="65"/>
    </location>
</feature>
<dbReference type="AlphaFoldDB" id="A0AAD4ZTV6"/>
<keyword evidence="3" id="KW-0032">Aminotransferase</keyword>
<dbReference type="InterPro" id="IPR043131">
    <property type="entry name" value="BCAT-like_N"/>
</dbReference>
<comment type="similarity">
    <text evidence="2">Belongs to the class-IV pyridoxal-phosphate-dependent aminotransferase family.</text>
</comment>
<evidence type="ECO:0000313" key="8">
    <source>
        <dbReference type="Proteomes" id="UP001054821"/>
    </source>
</evidence>
<evidence type="ECO:0000256" key="3">
    <source>
        <dbReference type="ARBA" id="ARBA00022576"/>
    </source>
</evidence>
<keyword evidence="4" id="KW-0808">Transferase</keyword>
<keyword evidence="5" id="KW-0663">Pyridoxal phosphate</keyword>
<dbReference type="InterPro" id="IPR005786">
    <property type="entry name" value="B_amino_transII"/>
</dbReference>
<evidence type="ECO:0000256" key="4">
    <source>
        <dbReference type="ARBA" id="ARBA00022679"/>
    </source>
</evidence>
<feature type="compositionally biased region" description="Basic and acidic residues" evidence="6">
    <location>
        <begin position="43"/>
        <end position="56"/>
    </location>
</feature>
<organism evidence="7 8">
    <name type="scientific">Prunus dulcis</name>
    <name type="common">Almond</name>
    <name type="synonym">Amygdalus dulcis</name>
    <dbReference type="NCBI Taxonomy" id="3755"/>
    <lineage>
        <taxon>Eukaryota</taxon>
        <taxon>Viridiplantae</taxon>
        <taxon>Streptophyta</taxon>
        <taxon>Embryophyta</taxon>
        <taxon>Tracheophyta</taxon>
        <taxon>Spermatophyta</taxon>
        <taxon>Magnoliopsida</taxon>
        <taxon>eudicotyledons</taxon>
        <taxon>Gunneridae</taxon>
        <taxon>Pentapetalae</taxon>
        <taxon>rosids</taxon>
        <taxon>fabids</taxon>
        <taxon>Rosales</taxon>
        <taxon>Rosaceae</taxon>
        <taxon>Amygdaloideae</taxon>
        <taxon>Amygdaleae</taxon>
        <taxon>Prunus</taxon>
    </lineage>
</organism>
<evidence type="ECO:0000313" key="7">
    <source>
        <dbReference type="EMBL" id="KAI5354205.1"/>
    </source>
</evidence>
<protein>
    <submittedName>
        <fullName evidence="7">Uncharacterized protein</fullName>
    </submittedName>
</protein>
<evidence type="ECO:0000256" key="6">
    <source>
        <dbReference type="SAM" id="MobiDB-lite"/>
    </source>
</evidence>
<dbReference type="Gene3D" id="3.30.470.10">
    <property type="match status" value="1"/>
</dbReference>
<dbReference type="InterPro" id="IPR043132">
    <property type="entry name" value="BCAT-like_C"/>
</dbReference>
<dbReference type="PANTHER" id="PTHR42825:SF28">
    <property type="entry name" value="BRANCHED-CHAIN-AMINO-ACID AMINOTRANSFERASE 7-RELATED"/>
    <property type="match status" value="1"/>
</dbReference>
<dbReference type="PANTHER" id="PTHR42825">
    <property type="entry name" value="AMINO ACID AMINOTRANSFERASE"/>
    <property type="match status" value="1"/>
</dbReference>
<reference evidence="7 8" key="1">
    <citation type="journal article" date="2022" name="G3 (Bethesda)">
        <title>Whole-genome sequence and methylome profiling of the almond [Prunus dulcis (Mill.) D.A. Webb] cultivar 'Nonpareil'.</title>
        <authorList>
            <person name="D'Amico-Willman K.M."/>
            <person name="Ouma W.Z."/>
            <person name="Meulia T."/>
            <person name="Sideli G.M."/>
            <person name="Gradziel T.M."/>
            <person name="Fresnedo-Ramirez J."/>
        </authorList>
    </citation>
    <scope>NUCLEOTIDE SEQUENCE [LARGE SCALE GENOMIC DNA]</scope>
    <source>
        <strain evidence="7">Clone GOH B32 T37-40</strain>
    </source>
</reference>
<keyword evidence="8" id="KW-1185">Reference proteome</keyword>